<dbReference type="GO" id="GO:0005634">
    <property type="term" value="C:nucleus"/>
    <property type="evidence" value="ECO:0007669"/>
    <property type="project" value="TreeGrafter"/>
</dbReference>
<dbReference type="OrthoDB" id="5988181at2759"/>
<dbReference type="GO" id="GO:0042276">
    <property type="term" value="P:error-prone translesion synthesis"/>
    <property type="evidence" value="ECO:0007669"/>
    <property type="project" value="InterPro"/>
</dbReference>
<evidence type="ECO:0000256" key="6">
    <source>
        <dbReference type="ARBA" id="ARBA00044768"/>
    </source>
</evidence>
<dbReference type="PANTHER" id="PTHR31399">
    <property type="entry name" value="DNA-DIRECTED PRIMASE / POLYMERASE PROTEIN"/>
    <property type="match status" value="1"/>
</dbReference>
<dbReference type="AlphaFoldDB" id="A0A2G8K981"/>
<comment type="similarity">
    <text evidence="1">Belongs to the eukaryotic-type primase small subunit family.</text>
</comment>
<dbReference type="InterPro" id="IPR044917">
    <property type="entry name" value="PRIMPOL"/>
</dbReference>
<name>A0A2G8K981_STIJA</name>
<reference evidence="9 10" key="1">
    <citation type="journal article" date="2017" name="PLoS Biol.">
        <title>The sea cucumber genome provides insights into morphological evolution and visceral regeneration.</title>
        <authorList>
            <person name="Zhang X."/>
            <person name="Sun L."/>
            <person name="Yuan J."/>
            <person name="Sun Y."/>
            <person name="Gao Y."/>
            <person name="Zhang L."/>
            <person name="Li S."/>
            <person name="Dai H."/>
            <person name="Hamel J.F."/>
            <person name="Liu C."/>
            <person name="Yu Y."/>
            <person name="Liu S."/>
            <person name="Lin W."/>
            <person name="Guo K."/>
            <person name="Jin S."/>
            <person name="Xu P."/>
            <person name="Storey K.B."/>
            <person name="Huan P."/>
            <person name="Zhang T."/>
            <person name="Zhou Y."/>
            <person name="Zhang J."/>
            <person name="Lin C."/>
            <person name="Li X."/>
            <person name="Xing L."/>
            <person name="Huo D."/>
            <person name="Sun M."/>
            <person name="Wang L."/>
            <person name="Mercier A."/>
            <person name="Li F."/>
            <person name="Yang H."/>
            <person name="Xiang J."/>
        </authorList>
    </citation>
    <scope>NUCLEOTIDE SEQUENCE [LARGE SCALE GENOMIC DNA]</scope>
    <source>
        <strain evidence="9">Shaxun</strain>
        <tissue evidence="9">Muscle</tissue>
    </source>
</reference>
<evidence type="ECO:0000256" key="7">
    <source>
        <dbReference type="ARBA" id="ARBA00047303"/>
    </source>
</evidence>
<keyword evidence="3" id="KW-0808">Transferase</keyword>
<dbReference type="EC" id="2.7.7.7" evidence="2"/>
<evidence type="ECO:0000256" key="2">
    <source>
        <dbReference type="ARBA" id="ARBA00012417"/>
    </source>
</evidence>
<evidence type="ECO:0000313" key="9">
    <source>
        <dbReference type="EMBL" id="PIK44529.1"/>
    </source>
</evidence>
<dbReference type="EMBL" id="MRZV01000772">
    <property type="protein sequence ID" value="PIK44529.1"/>
    <property type="molecule type" value="Genomic_DNA"/>
</dbReference>
<dbReference type="EC" id="2.7.7.102" evidence="6"/>
<accession>A0A2G8K981</accession>
<sequence length="525" mass="60598">MEKAGQPRNSVAGSEVDRKWQKKLAALEEKAKFYQEHHLVPEYKPRLRDPSPFWKEFYRQKGAIDTAVLDKEDVHVFAYEPRSAESPDTPSTGKRKYVVTSYSELWHHIQNRFKHQQPATFYEVIPEGAACKLYFDLEYQKKYNPMHDGRQMVESLIEIVCQKLQESFHISCSSKDVMVFDASTDTKFSSHLIFNLKSAAFKDNIHAGNFVHHLCDGLRRLQSTDANEVPCIAKKPRLNEDETTLFVLDQNDKISLFIDEGVYTKNRNFRLYKCIKLGKNNPLLVADYNKFELKQPKRKIVNKDKEIFMESLITNIKCTSNTKVLTFESSVRESNISTSPQSSPGSTNKEGYRTDPSPFSDLDDFIKTVVTKGNVQGNIRRWVYFAECGTMLYDIIGNRWCENIKRAHKSNNIMILVNLKRRIFYQKCHDPDCKRIDYKSAELPLPVDCLPQIEDYEDEELLRALEMVDNGSKGDMYSSTVSIETTCSSTETINVAVAEEDITDEEFSEVYNKLLESQIVSPHRT</sequence>
<dbReference type="GO" id="GO:0009411">
    <property type="term" value="P:response to UV"/>
    <property type="evidence" value="ECO:0007669"/>
    <property type="project" value="TreeGrafter"/>
</dbReference>
<feature type="compositionally biased region" description="Polar residues" evidence="8">
    <location>
        <begin position="335"/>
        <end position="349"/>
    </location>
</feature>
<keyword evidence="3" id="KW-0548">Nucleotidyltransferase</keyword>
<dbReference type="STRING" id="307972.A0A2G8K981"/>
<evidence type="ECO:0000256" key="5">
    <source>
        <dbReference type="ARBA" id="ARBA00044677"/>
    </source>
</evidence>
<dbReference type="GO" id="GO:0003887">
    <property type="term" value="F:DNA-directed DNA polymerase activity"/>
    <property type="evidence" value="ECO:0007669"/>
    <property type="project" value="UniProtKB-KW"/>
</dbReference>
<evidence type="ECO:0000256" key="8">
    <source>
        <dbReference type="SAM" id="MobiDB-lite"/>
    </source>
</evidence>
<keyword evidence="10" id="KW-1185">Reference proteome</keyword>
<evidence type="ECO:0000256" key="4">
    <source>
        <dbReference type="ARBA" id="ARBA00026139"/>
    </source>
</evidence>
<dbReference type="GO" id="GO:0031297">
    <property type="term" value="P:replication fork processing"/>
    <property type="evidence" value="ECO:0007669"/>
    <property type="project" value="TreeGrafter"/>
</dbReference>
<dbReference type="GO" id="GO:0005759">
    <property type="term" value="C:mitochondrial matrix"/>
    <property type="evidence" value="ECO:0007669"/>
    <property type="project" value="TreeGrafter"/>
</dbReference>
<dbReference type="Pfam" id="PF03121">
    <property type="entry name" value="Herpes_UL52"/>
    <property type="match status" value="1"/>
</dbReference>
<comment type="catalytic activity">
    <reaction evidence="5">
        <text>ssDNA + n NTP = ssDNA/pppN(pN)n-1 hybrid + (n-1) diphosphate.</text>
        <dbReference type="EC" id="2.7.7.102"/>
    </reaction>
</comment>
<dbReference type="PANTHER" id="PTHR31399:SF0">
    <property type="entry name" value="DNA-DIRECTED PRIMASE_POLYMERASE PROTEIN"/>
    <property type="match status" value="1"/>
</dbReference>
<evidence type="ECO:0000256" key="1">
    <source>
        <dbReference type="ARBA" id="ARBA00009762"/>
    </source>
</evidence>
<dbReference type="Proteomes" id="UP000230750">
    <property type="component" value="Unassembled WGS sequence"/>
</dbReference>
<comment type="catalytic activity">
    <reaction evidence="7">
        <text>DNA(n) + a 2'-deoxyribonucleoside 5'-triphosphate = DNA(n+1) + diphosphate</text>
        <dbReference type="Rhea" id="RHEA:22508"/>
        <dbReference type="Rhea" id="RHEA-COMP:17339"/>
        <dbReference type="Rhea" id="RHEA-COMP:17340"/>
        <dbReference type="ChEBI" id="CHEBI:33019"/>
        <dbReference type="ChEBI" id="CHEBI:61560"/>
        <dbReference type="ChEBI" id="CHEBI:173112"/>
        <dbReference type="EC" id="2.7.7.7"/>
    </reaction>
    <physiologicalReaction direction="left-to-right" evidence="7">
        <dbReference type="Rhea" id="RHEA:22509"/>
    </physiologicalReaction>
</comment>
<gene>
    <name evidence="9" type="ORF">BSL78_18626</name>
</gene>
<proteinExistence type="inferred from homology"/>
<protein>
    <recommendedName>
        <fullName evidence="4">DNA-directed primase/polymerase protein</fullName>
        <ecNumber evidence="6">2.7.7.102</ecNumber>
        <ecNumber evidence="2">2.7.7.7</ecNumber>
    </recommendedName>
</protein>
<evidence type="ECO:0000313" key="10">
    <source>
        <dbReference type="Proteomes" id="UP000230750"/>
    </source>
</evidence>
<dbReference type="GO" id="GO:0006264">
    <property type="term" value="P:mitochondrial DNA replication"/>
    <property type="evidence" value="ECO:0007669"/>
    <property type="project" value="TreeGrafter"/>
</dbReference>
<keyword evidence="3" id="KW-0239">DNA-directed DNA polymerase</keyword>
<evidence type="ECO:0000256" key="3">
    <source>
        <dbReference type="ARBA" id="ARBA00022932"/>
    </source>
</evidence>
<dbReference type="GO" id="GO:0003682">
    <property type="term" value="F:chromatin binding"/>
    <property type="evidence" value="ECO:0007669"/>
    <property type="project" value="TreeGrafter"/>
</dbReference>
<organism evidence="9 10">
    <name type="scientific">Stichopus japonicus</name>
    <name type="common">Sea cucumber</name>
    <dbReference type="NCBI Taxonomy" id="307972"/>
    <lineage>
        <taxon>Eukaryota</taxon>
        <taxon>Metazoa</taxon>
        <taxon>Echinodermata</taxon>
        <taxon>Eleutherozoa</taxon>
        <taxon>Echinozoa</taxon>
        <taxon>Holothuroidea</taxon>
        <taxon>Aspidochirotacea</taxon>
        <taxon>Aspidochirotida</taxon>
        <taxon>Stichopodidae</taxon>
        <taxon>Apostichopus</taxon>
    </lineage>
</organism>
<feature type="region of interest" description="Disordered" evidence="8">
    <location>
        <begin position="335"/>
        <end position="356"/>
    </location>
</feature>
<comment type="caution">
    <text evidence="9">The sequence shown here is derived from an EMBL/GenBank/DDBJ whole genome shotgun (WGS) entry which is preliminary data.</text>
</comment>